<name>Q9UYW6_PYRAB</name>
<dbReference type="AlphaFoldDB" id="Q9UYW6"/>
<protein>
    <submittedName>
        <fullName evidence="1">Uncharacterized protein</fullName>
    </submittedName>
</protein>
<dbReference type="eggNOG" id="arCOG05841">
    <property type="taxonomic scope" value="Archaea"/>
</dbReference>
<proteinExistence type="predicted"/>
<organism evidence="1 3">
    <name type="scientific">Pyrococcus abyssi (strain GE5 / Orsay)</name>
    <dbReference type="NCBI Taxonomy" id="272844"/>
    <lineage>
        <taxon>Archaea</taxon>
        <taxon>Methanobacteriati</taxon>
        <taxon>Methanobacteriota</taxon>
        <taxon>Thermococci</taxon>
        <taxon>Thermococcales</taxon>
        <taxon>Thermococcaceae</taxon>
        <taxon>Pyrococcus</taxon>
    </lineage>
</organism>
<evidence type="ECO:0000313" key="1">
    <source>
        <dbReference type="EMBL" id="CAB50296.1"/>
    </source>
</evidence>
<evidence type="ECO:0000313" key="4">
    <source>
        <dbReference type="Proteomes" id="UP000009139"/>
    </source>
</evidence>
<dbReference type="PIR" id="C75050">
    <property type="entry name" value="C75050"/>
</dbReference>
<dbReference type="EMBL" id="HE613800">
    <property type="protein sequence ID" value="CCE70834.1"/>
    <property type="molecule type" value="Genomic_DNA"/>
</dbReference>
<sequence>MRRIFGVTLAFLLLSILTNPAIAQERNNINLVGIVQIEMNMTIINTGDLPKFVIVNPRYNFQVIRENMSEVYSGSEITSPEKNVLNYRLGFWIYPHEVVKVKLSLNTSMPLTHFQTPLCAGRIFVEGDRPFVEVPDTFEMPICEVLIPQLVNSPMYLTPESFFLTRDQSLVLYSYEGVVTFKIKHELPPNLRFRDVFAVSPPILFLNAKVYSYYPRPTMNYTEYLKFIREEFGLDVPKPVKLNITEDTILYDMKLGLLSTSQTLPQIQKPRFEEIDYPVWIVWLGSGSSIEIRYRFEWRLGGEAG</sequence>
<dbReference type="OrthoDB" id="86197at2157"/>
<dbReference type="EMBL" id="AJ248287">
    <property type="protein sequence ID" value="CAB50296.1"/>
    <property type="molecule type" value="Genomic_DNA"/>
</dbReference>
<gene>
    <name evidence="1" type="ordered locus">PAB1456</name>
</gene>
<keyword evidence="3" id="KW-1185">Reference proteome</keyword>
<reference evidence="1 3" key="4">
    <citation type="journal article" date="2003" name="Mol. Microbiol.">
        <title>An integrated analysis of the genome of the hyperthermophilic archaeon Pyrococcus abyssi.</title>
        <authorList>
            <person name="Cohen G."/>
            <person name="Barbe V."/>
            <person name="Flament D."/>
            <person name="Galperin M."/>
            <person name="Heilig R."/>
            <person name="Ripp R."/>
            <person name="Lecompte O."/>
            <person name="Prieur D."/>
            <person name="Poch O."/>
            <person name="Quellerou J."/>
            <person name="Thierry J.C."/>
            <person name="Van der Oost J."/>
            <person name="Weissenbach J."/>
            <person name="Zivanovic Y."/>
            <person name="Forterre P."/>
        </authorList>
    </citation>
    <scope>NUCLEOTIDE SEQUENCE [LARGE SCALE GENOMIC DNA]</scope>
    <source>
        <strain evidence="3">GE5 / Orsay</strain>
        <strain evidence="1">Orsay</strain>
    </source>
</reference>
<evidence type="ECO:0000313" key="2">
    <source>
        <dbReference type="EMBL" id="CCE70834.1"/>
    </source>
</evidence>
<dbReference type="RefSeq" id="WP_010868506.1">
    <property type="nucleotide sequence ID" value="NC_000868.1"/>
</dbReference>
<evidence type="ECO:0000313" key="3">
    <source>
        <dbReference type="Proteomes" id="UP000000810"/>
    </source>
</evidence>
<dbReference type="Proteomes" id="UP000009139">
    <property type="component" value="Chromosome"/>
</dbReference>
<reference evidence="1" key="2">
    <citation type="journal article" date="2000" name="J. Mol. Biol.">
        <title>Archaeal homologs of eukaryotic methylation guide small nucleolar RNAs: lessons from the Pyrococcus genomes.</title>
        <authorList>
            <person name="Gaspin C."/>
            <person name="Cavaille J."/>
            <person name="Erauso G."/>
        </authorList>
    </citation>
    <scope>NUCLEOTIDE SEQUENCE</scope>
    <source>
        <strain evidence="1">Orsay</strain>
    </source>
</reference>
<reference evidence="2 4" key="5">
    <citation type="journal article" date="2012" name="Curr. Microbiol.">
        <title>Re-annotation of two hyperthermophilic archaea Pyrococcus abyssi GE5 and Pyrococcus furiosus DSM 3638.</title>
        <authorList>
            <person name="Gao J."/>
            <person name="Wang J."/>
        </authorList>
    </citation>
    <scope>GENOME REANNOTATION</scope>
    <source>
        <strain evidence="2">GE5</strain>
        <strain evidence="4">GE5 / Orsay</strain>
    </source>
</reference>
<dbReference type="Proteomes" id="UP000000810">
    <property type="component" value="Chromosome"/>
</dbReference>
<dbReference type="HOGENOM" id="CLU_808031_0_0_2"/>
<dbReference type="PATRIC" id="fig|272844.11.peg.1478"/>
<reference evidence="1" key="1">
    <citation type="submission" date="1999-07" db="EMBL/GenBank/DDBJ databases">
        <authorList>
            <person name="Genoscope"/>
        </authorList>
    </citation>
    <scope>NUCLEOTIDE SEQUENCE</scope>
    <source>
        <strain evidence="1">Orsay</strain>
    </source>
</reference>
<dbReference type="KEGG" id="pab:PAB1456"/>
<dbReference type="STRING" id="272844.PAB1456"/>
<accession>Q9UYW6</accession>
<reference evidence="1" key="3">
    <citation type="journal article" date="2001" name="Genome Res.">
        <title>Genome evolution at the genus level: comparison of three complete genomes of hyperthermophilic archaea.</title>
        <authorList>
            <person name="Lecompte O."/>
            <person name="Ripp R."/>
            <person name="Puzos-Barbe V."/>
            <person name="Duprat S."/>
            <person name="Heilig R."/>
            <person name="Dietrich J."/>
            <person name="Thierry J.C."/>
            <person name="Poch O."/>
        </authorList>
    </citation>
    <scope>NUCLEOTIDE SEQUENCE</scope>
    <source>
        <strain evidence="1">Orsay</strain>
    </source>
</reference>